<evidence type="ECO:0000256" key="2">
    <source>
        <dbReference type="ARBA" id="ARBA00011245"/>
    </source>
</evidence>
<evidence type="ECO:0000256" key="3">
    <source>
        <dbReference type="ARBA" id="ARBA00022837"/>
    </source>
</evidence>
<dbReference type="Gene3D" id="2.70.98.10">
    <property type="match status" value="1"/>
</dbReference>
<keyword evidence="5" id="KW-1185">Reference proteome</keyword>
<proteinExistence type="predicted"/>
<dbReference type="EMBL" id="JACOME010000001">
    <property type="protein sequence ID" value="MBC3845352.1"/>
    <property type="molecule type" value="Genomic_DNA"/>
</dbReference>
<evidence type="ECO:0000313" key="4">
    <source>
        <dbReference type="EMBL" id="MBC3845352.1"/>
    </source>
</evidence>
<gene>
    <name evidence="4" type="ORF">H6H04_03075</name>
</gene>
<comment type="subunit">
    <text evidence="2">Monomer.</text>
</comment>
<name>A0ABR6XXX9_9FLAO</name>
<accession>A0ABR6XXX9</accession>
<sequence length="90" mass="10581">MYKLTKTKIENLRLSRYRKHNTPQYRMTMTSSSKEYFLQFYTTNLPNLIAIEPITGICDSFNNVIGLQILEPLRSFNTDWDLVINSLQST</sequence>
<evidence type="ECO:0000256" key="1">
    <source>
        <dbReference type="ARBA" id="ARBA00001913"/>
    </source>
</evidence>
<dbReference type="InterPro" id="IPR014718">
    <property type="entry name" value="GH-type_carb-bd"/>
</dbReference>
<keyword evidence="3" id="KW-0106">Calcium</keyword>
<evidence type="ECO:0000313" key="5">
    <source>
        <dbReference type="Proteomes" id="UP000607435"/>
    </source>
</evidence>
<dbReference type="Proteomes" id="UP000607435">
    <property type="component" value="Unassembled WGS sequence"/>
</dbReference>
<reference evidence="4 5" key="1">
    <citation type="submission" date="2020-08" db="EMBL/GenBank/DDBJ databases">
        <title>Winogradskyella ouciana sp. nov., isolated from the hadal seawater of the Mariana Trench.</title>
        <authorList>
            <person name="He X."/>
        </authorList>
    </citation>
    <scope>NUCLEOTIDE SEQUENCE [LARGE SCALE GENOMIC DNA]</scope>
    <source>
        <strain evidence="4 5">KCTC 22026</strain>
    </source>
</reference>
<dbReference type="RefSeq" id="WP_186844464.1">
    <property type="nucleotide sequence ID" value="NZ_JACOME010000001.1"/>
</dbReference>
<comment type="cofactor">
    <cofactor evidence="1">
        <name>Ca(2+)</name>
        <dbReference type="ChEBI" id="CHEBI:29108"/>
    </cofactor>
</comment>
<comment type="caution">
    <text evidence="4">The sequence shown here is derived from an EMBL/GenBank/DDBJ whole genome shotgun (WGS) entry which is preliminary data.</text>
</comment>
<protein>
    <submittedName>
        <fullName evidence="4">Uncharacterized protein</fullName>
    </submittedName>
</protein>
<organism evidence="4 5">
    <name type="scientific">Winogradskyella echinorum</name>
    <dbReference type="NCBI Taxonomy" id="538189"/>
    <lineage>
        <taxon>Bacteria</taxon>
        <taxon>Pseudomonadati</taxon>
        <taxon>Bacteroidota</taxon>
        <taxon>Flavobacteriia</taxon>
        <taxon>Flavobacteriales</taxon>
        <taxon>Flavobacteriaceae</taxon>
        <taxon>Winogradskyella</taxon>
    </lineage>
</organism>